<organism evidence="1 2">
    <name type="scientific">Tulasnella calospora MUT 4182</name>
    <dbReference type="NCBI Taxonomy" id="1051891"/>
    <lineage>
        <taxon>Eukaryota</taxon>
        <taxon>Fungi</taxon>
        <taxon>Dikarya</taxon>
        <taxon>Basidiomycota</taxon>
        <taxon>Agaricomycotina</taxon>
        <taxon>Agaricomycetes</taxon>
        <taxon>Cantharellales</taxon>
        <taxon>Tulasnellaceae</taxon>
        <taxon>Tulasnella</taxon>
    </lineage>
</organism>
<dbReference type="EMBL" id="KN823181">
    <property type="protein sequence ID" value="KIO20257.1"/>
    <property type="molecule type" value="Genomic_DNA"/>
</dbReference>
<gene>
    <name evidence="1" type="ORF">M407DRAFT_139689</name>
</gene>
<proteinExistence type="predicted"/>
<sequence>MNNTIQTVLEVSLPPDKFGQDGGKFYRAYDALAQEIDGDMVARLKEHLDGILIFAQGSILLSSLSPFLCCHPILQMTLTLCLHRKT</sequence>
<dbReference type="HOGENOM" id="CLU_2499542_0_0_1"/>
<evidence type="ECO:0000313" key="2">
    <source>
        <dbReference type="Proteomes" id="UP000054248"/>
    </source>
</evidence>
<reference evidence="1 2" key="1">
    <citation type="submission" date="2014-04" db="EMBL/GenBank/DDBJ databases">
        <authorList>
            <consortium name="DOE Joint Genome Institute"/>
            <person name="Kuo A."/>
            <person name="Girlanda M."/>
            <person name="Perotto S."/>
            <person name="Kohler A."/>
            <person name="Nagy L.G."/>
            <person name="Floudas D."/>
            <person name="Copeland A."/>
            <person name="Barry K.W."/>
            <person name="Cichocki N."/>
            <person name="Veneault-Fourrey C."/>
            <person name="LaButti K."/>
            <person name="Lindquist E.A."/>
            <person name="Lipzen A."/>
            <person name="Lundell T."/>
            <person name="Morin E."/>
            <person name="Murat C."/>
            <person name="Sun H."/>
            <person name="Tunlid A."/>
            <person name="Henrissat B."/>
            <person name="Grigoriev I.V."/>
            <person name="Hibbett D.S."/>
            <person name="Martin F."/>
            <person name="Nordberg H.P."/>
            <person name="Cantor M.N."/>
            <person name="Hua S.X."/>
        </authorList>
    </citation>
    <scope>NUCLEOTIDE SEQUENCE [LARGE SCALE GENOMIC DNA]</scope>
    <source>
        <strain evidence="1 2">MUT 4182</strain>
    </source>
</reference>
<reference evidence="2" key="2">
    <citation type="submission" date="2015-01" db="EMBL/GenBank/DDBJ databases">
        <title>Evolutionary Origins and Diversification of the Mycorrhizal Mutualists.</title>
        <authorList>
            <consortium name="DOE Joint Genome Institute"/>
            <consortium name="Mycorrhizal Genomics Consortium"/>
            <person name="Kohler A."/>
            <person name="Kuo A."/>
            <person name="Nagy L.G."/>
            <person name="Floudas D."/>
            <person name="Copeland A."/>
            <person name="Barry K.W."/>
            <person name="Cichocki N."/>
            <person name="Veneault-Fourrey C."/>
            <person name="LaButti K."/>
            <person name="Lindquist E.A."/>
            <person name="Lipzen A."/>
            <person name="Lundell T."/>
            <person name="Morin E."/>
            <person name="Murat C."/>
            <person name="Riley R."/>
            <person name="Ohm R."/>
            <person name="Sun H."/>
            <person name="Tunlid A."/>
            <person name="Henrissat B."/>
            <person name="Grigoriev I.V."/>
            <person name="Hibbett D.S."/>
            <person name="Martin F."/>
        </authorList>
    </citation>
    <scope>NUCLEOTIDE SEQUENCE [LARGE SCALE GENOMIC DNA]</scope>
    <source>
        <strain evidence="2">MUT 4182</strain>
    </source>
</reference>
<protein>
    <submittedName>
        <fullName evidence="1">Uncharacterized protein</fullName>
    </submittedName>
</protein>
<name>A0A0C3LFM2_9AGAM</name>
<dbReference type="Proteomes" id="UP000054248">
    <property type="component" value="Unassembled WGS sequence"/>
</dbReference>
<dbReference type="OrthoDB" id="3219854at2759"/>
<keyword evidence="2" id="KW-1185">Reference proteome</keyword>
<dbReference type="AlphaFoldDB" id="A0A0C3LFM2"/>
<accession>A0A0C3LFM2</accession>
<evidence type="ECO:0000313" key="1">
    <source>
        <dbReference type="EMBL" id="KIO20257.1"/>
    </source>
</evidence>